<protein>
    <submittedName>
        <fullName evidence="1">Uncharacterized protein</fullName>
    </submittedName>
</protein>
<comment type="caution">
    <text evidence="1">The sequence shown here is derived from an EMBL/GenBank/DDBJ whole genome shotgun (WGS) entry which is preliminary data.</text>
</comment>
<evidence type="ECO:0000313" key="1">
    <source>
        <dbReference type="EMBL" id="KAK8855996.1"/>
    </source>
</evidence>
<proteinExistence type="predicted"/>
<keyword evidence="2" id="KW-1185">Reference proteome</keyword>
<name>A0ABR2I112_9PEZI</name>
<sequence length="151" mass="16132">MSGGMNLACDPAHLAPALGPHDDADYAYIESDGDLVNVTAMVACCSPQPVQPQDSGDGSTSCYAWCQLPPEADISVPESRVSWEREFQSCLNYEGRAASDRSGRFIAPKVRTVRKGESSEATSSVSSRHAEVVAVKRILFLALGVLSWVVA</sequence>
<organism evidence="1 2">
    <name type="scientific">Apiospora arundinis</name>
    <dbReference type="NCBI Taxonomy" id="335852"/>
    <lineage>
        <taxon>Eukaryota</taxon>
        <taxon>Fungi</taxon>
        <taxon>Dikarya</taxon>
        <taxon>Ascomycota</taxon>
        <taxon>Pezizomycotina</taxon>
        <taxon>Sordariomycetes</taxon>
        <taxon>Xylariomycetidae</taxon>
        <taxon>Amphisphaeriales</taxon>
        <taxon>Apiosporaceae</taxon>
        <taxon>Apiospora</taxon>
    </lineage>
</organism>
<gene>
    <name evidence="1" type="ORF">PGQ11_011908</name>
</gene>
<dbReference type="EMBL" id="JAPCWZ010000007">
    <property type="protein sequence ID" value="KAK8855996.1"/>
    <property type="molecule type" value="Genomic_DNA"/>
</dbReference>
<evidence type="ECO:0000313" key="2">
    <source>
        <dbReference type="Proteomes" id="UP001390339"/>
    </source>
</evidence>
<reference evidence="1 2" key="1">
    <citation type="journal article" date="2024" name="IMA Fungus">
        <title>Apiospora arundinis, a panoply of carbohydrate-active enzymes and secondary metabolites.</title>
        <authorList>
            <person name="Sorensen T."/>
            <person name="Petersen C."/>
            <person name="Muurmann A.T."/>
            <person name="Christiansen J.V."/>
            <person name="Brundto M.L."/>
            <person name="Overgaard C.K."/>
            <person name="Boysen A.T."/>
            <person name="Wollenberg R.D."/>
            <person name="Larsen T.O."/>
            <person name="Sorensen J.L."/>
            <person name="Nielsen K.L."/>
            <person name="Sondergaard T.E."/>
        </authorList>
    </citation>
    <scope>NUCLEOTIDE SEQUENCE [LARGE SCALE GENOMIC DNA]</scope>
    <source>
        <strain evidence="1 2">AAU 773</strain>
    </source>
</reference>
<dbReference type="Proteomes" id="UP001390339">
    <property type="component" value="Unassembled WGS sequence"/>
</dbReference>
<accession>A0ABR2I112</accession>